<keyword evidence="4 14" id="KW-0121">Carboxypeptidase</keyword>
<dbReference type="GO" id="GO:0006508">
    <property type="term" value="P:proteolysis"/>
    <property type="evidence" value="ECO:0007669"/>
    <property type="project" value="UniProtKB-KW"/>
</dbReference>
<dbReference type="PROSITE" id="PS00560">
    <property type="entry name" value="CARBOXYPEPT_SER_HIS"/>
    <property type="match status" value="1"/>
</dbReference>
<keyword evidence="10" id="KW-1133">Transmembrane helix</keyword>
<dbReference type="GO" id="GO:0004185">
    <property type="term" value="F:serine-type carboxypeptidase activity"/>
    <property type="evidence" value="ECO:0007669"/>
    <property type="project" value="UniProtKB-UniRule"/>
</dbReference>
<evidence type="ECO:0000313" key="16">
    <source>
        <dbReference type="EMBL" id="GMM44084.1"/>
    </source>
</evidence>
<dbReference type="EC" id="3.4.16.-" evidence="14"/>
<evidence type="ECO:0000256" key="10">
    <source>
        <dbReference type="ARBA" id="ARBA00022989"/>
    </source>
</evidence>
<dbReference type="PRINTS" id="PR00724">
    <property type="entry name" value="CRBOXYPTASEC"/>
</dbReference>
<evidence type="ECO:0000256" key="1">
    <source>
        <dbReference type="ARBA" id="ARBA00001003"/>
    </source>
</evidence>
<dbReference type="SUPFAM" id="SSF53474">
    <property type="entry name" value="alpha/beta-Hydrolases"/>
    <property type="match status" value="1"/>
</dbReference>
<keyword evidence="6" id="KW-0812">Transmembrane</keyword>
<dbReference type="InterPro" id="IPR001563">
    <property type="entry name" value="Peptidase_S10"/>
</dbReference>
<evidence type="ECO:0000256" key="8">
    <source>
        <dbReference type="ARBA" id="ARBA00022729"/>
    </source>
</evidence>
<evidence type="ECO:0000256" key="9">
    <source>
        <dbReference type="ARBA" id="ARBA00022801"/>
    </source>
</evidence>
<keyword evidence="8" id="KW-0732">Signal</keyword>
<evidence type="ECO:0000256" key="4">
    <source>
        <dbReference type="ARBA" id="ARBA00022645"/>
    </source>
</evidence>
<dbReference type="Proteomes" id="UP001378960">
    <property type="component" value="Unassembled WGS sequence"/>
</dbReference>
<evidence type="ECO:0000256" key="14">
    <source>
        <dbReference type="RuleBase" id="RU361156"/>
    </source>
</evidence>
<evidence type="ECO:0000256" key="11">
    <source>
        <dbReference type="ARBA" id="ARBA00023034"/>
    </source>
</evidence>
<protein>
    <recommendedName>
        <fullName evidence="14">Carboxypeptidase</fullName>
        <ecNumber evidence="14">3.4.16.-</ecNumber>
    </recommendedName>
</protein>
<keyword evidence="5 14" id="KW-0645">Protease</keyword>
<evidence type="ECO:0000256" key="2">
    <source>
        <dbReference type="ARBA" id="ARBA00004393"/>
    </source>
</evidence>
<dbReference type="PANTHER" id="PTHR11802:SF190">
    <property type="entry name" value="PHEROMONE-PROCESSING CARBOXYPEPTIDASE KEX1"/>
    <property type="match status" value="1"/>
</dbReference>
<evidence type="ECO:0000256" key="12">
    <source>
        <dbReference type="ARBA" id="ARBA00023136"/>
    </source>
</evidence>
<keyword evidence="9 14" id="KW-0378">Hydrolase</keyword>
<evidence type="ECO:0000256" key="15">
    <source>
        <dbReference type="SAM" id="MobiDB-lite"/>
    </source>
</evidence>
<comment type="catalytic activity">
    <reaction evidence="1">
        <text>Preferential release of a C-terminal arginine or lysine residue.</text>
        <dbReference type="EC" id="3.4.16.6"/>
    </reaction>
</comment>
<dbReference type="PANTHER" id="PTHR11802">
    <property type="entry name" value="SERINE PROTEASE FAMILY S10 SERINE CARBOXYPEPTIDASE"/>
    <property type="match status" value="1"/>
</dbReference>
<dbReference type="InterPro" id="IPR029058">
    <property type="entry name" value="AB_hydrolase_fold"/>
</dbReference>
<dbReference type="InterPro" id="IPR018202">
    <property type="entry name" value="Ser_caboxypep_ser_AS"/>
</dbReference>
<dbReference type="GO" id="GO:0006915">
    <property type="term" value="P:apoptotic process"/>
    <property type="evidence" value="ECO:0007669"/>
    <property type="project" value="UniProtKB-KW"/>
</dbReference>
<name>A0AAV5QY33_PICKL</name>
<sequence>MASVNTTLFPGYSPSWDDCMDMNSGFIPVTDDDSLFFWSFHAKNNSSSNNLSSNNSSRPLVIWLNGGPGCSSMDGALMEIGPLRVVDDTTINWNIGWFERSDLLFIDQPIGTGFSFMNSNSNSNNFDTSLEQSSLHLLTFLENYFNKFPDQYNNYNSLIIAGESYAGQYIPHLTNLLIDSPRFKHKLKAIMLGNAWLDPPLQSLSYIPFAIDNGIIDIKSPEQEKKVTNLMQLQQSCQNNQNTENSANQICDNILLKLLSSYRDHNKCINVYDINKIDNYPACGNNWPEILPSTTNFLNLPNVKSALNIPIELGNWKECNNDVHSHFTTDNDKTGAELLNHILNNGIKVNLFSGVNDMICNYLGSELVIKKHTIDYLNSNNLSIIHQNENENENENENNINGITKRDIEKFQMDNQWYHNDKLSGSIWNRGNLSYIQIYNASHMVPYDLSETSIGLLDLTLNDDIKTHTYTRSTIPNENNEKEDKDPHKIHNILH</sequence>
<dbReference type="Gene3D" id="3.40.50.1820">
    <property type="entry name" value="alpha/beta hydrolase"/>
    <property type="match status" value="1"/>
</dbReference>
<feature type="compositionally biased region" description="Basic and acidic residues" evidence="15">
    <location>
        <begin position="479"/>
        <end position="489"/>
    </location>
</feature>
<keyword evidence="7" id="KW-0053">Apoptosis</keyword>
<reference evidence="16 17" key="1">
    <citation type="journal article" date="2023" name="Elife">
        <title>Identification of key yeast species and microbe-microbe interactions impacting larval growth of Drosophila in the wild.</title>
        <authorList>
            <person name="Mure A."/>
            <person name="Sugiura Y."/>
            <person name="Maeda R."/>
            <person name="Honda K."/>
            <person name="Sakurai N."/>
            <person name="Takahashi Y."/>
            <person name="Watada M."/>
            <person name="Katoh T."/>
            <person name="Gotoh A."/>
            <person name="Gotoh Y."/>
            <person name="Taniguchi I."/>
            <person name="Nakamura K."/>
            <person name="Hayashi T."/>
            <person name="Katayama T."/>
            <person name="Uemura T."/>
            <person name="Hattori Y."/>
        </authorList>
    </citation>
    <scope>NUCLEOTIDE SEQUENCE [LARGE SCALE GENOMIC DNA]</scope>
    <source>
        <strain evidence="16 17">PK-24</strain>
    </source>
</reference>
<proteinExistence type="inferred from homology"/>
<evidence type="ECO:0000256" key="7">
    <source>
        <dbReference type="ARBA" id="ARBA00022703"/>
    </source>
</evidence>
<keyword evidence="17" id="KW-1185">Reference proteome</keyword>
<dbReference type="InterPro" id="IPR033124">
    <property type="entry name" value="Ser_caboxypep_his_AS"/>
</dbReference>
<evidence type="ECO:0000313" key="17">
    <source>
        <dbReference type="Proteomes" id="UP001378960"/>
    </source>
</evidence>
<comment type="caution">
    <text evidence="16">The sequence shown here is derived from an EMBL/GenBank/DDBJ whole genome shotgun (WGS) entry which is preliminary data.</text>
</comment>
<dbReference type="AlphaFoldDB" id="A0AAV5QY33"/>
<accession>A0AAV5QY33</accession>
<evidence type="ECO:0000256" key="3">
    <source>
        <dbReference type="ARBA" id="ARBA00009431"/>
    </source>
</evidence>
<keyword evidence="11" id="KW-0333">Golgi apparatus</keyword>
<dbReference type="Pfam" id="PF00450">
    <property type="entry name" value="Peptidase_S10"/>
    <property type="match status" value="1"/>
</dbReference>
<evidence type="ECO:0000256" key="6">
    <source>
        <dbReference type="ARBA" id="ARBA00022692"/>
    </source>
</evidence>
<keyword evidence="13" id="KW-0325">Glycoprotein</keyword>
<evidence type="ECO:0000256" key="5">
    <source>
        <dbReference type="ARBA" id="ARBA00022670"/>
    </source>
</evidence>
<feature type="region of interest" description="Disordered" evidence="15">
    <location>
        <begin position="472"/>
        <end position="495"/>
    </location>
</feature>
<keyword evidence="12" id="KW-0472">Membrane</keyword>
<gene>
    <name evidence="16" type="ORF">DAPK24_006590</name>
</gene>
<dbReference type="GO" id="GO:0005802">
    <property type="term" value="C:trans-Golgi network"/>
    <property type="evidence" value="ECO:0007669"/>
    <property type="project" value="TreeGrafter"/>
</dbReference>
<dbReference type="PROSITE" id="PS00131">
    <property type="entry name" value="CARBOXYPEPT_SER_SER"/>
    <property type="match status" value="1"/>
</dbReference>
<organism evidence="16 17">
    <name type="scientific">Pichia kluyveri</name>
    <name type="common">Yeast</name>
    <dbReference type="NCBI Taxonomy" id="36015"/>
    <lineage>
        <taxon>Eukaryota</taxon>
        <taxon>Fungi</taxon>
        <taxon>Dikarya</taxon>
        <taxon>Ascomycota</taxon>
        <taxon>Saccharomycotina</taxon>
        <taxon>Pichiomycetes</taxon>
        <taxon>Pichiales</taxon>
        <taxon>Pichiaceae</taxon>
        <taxon>Pichia</taxon>
    </lineage>
</organism>
<dbReference type="EMBL" id="BTGB01000001">
    <property type="protein sequence ID" value="GMM44084.1"/>
    <property type="molecule type" value="Genomic_DNA"/>
</dbReference>
<comment type="similarity">
    <text evidence="3 14">Belongs to the peptidase S10 family.</text>
</comment>
<evidence type="ECO:0000256" key="13">
    <source>
        <dbReference type="ARBA" id="ARBA00023180"/>
    </source>
</evidence>
<comment type="subcellular location">
    <subcellularLocation>
        <location evidence="2">Golgi apparatus</location>
        <location evidence="2">trans-Golgi network membrane</location>
        <topology evidence="2">Single-pass type I membrane protein</topology>
    </subcellularLocation>
</comment>